<organism evidence="1 2">
    <name type="scientific">Caerostris extrusa</name>
    <name type="common">Bark spider</name>
    <name type="synonym">Caerostris bankana</name>
    <dbReference type="NCBI Taxonomy" id="172846"/>
    <lineage>
        <taxon>Eukaryota</taxon>
        <taxon>Metazoa</taxon>
        <taxon>Ecdysozoa</taxon>
        <taxon>Arthropoda</taxon>
        <taxon>Chelicerata</taxon>
        <taxon>Arachnida</taxon>
        <taxon>Araneae</taxon>
        <taxon>Araneomorphae</taxon>
        <taxon>Entelegynae</taxon>
        <taxon>Araneoidea</taxon>
        <taxon>Araneidae</taxon>
        <taxon>Caerostris</taxon>
    </lineage>
</organism>
<evidence type="ECO:0000313" key="1">
    <source>
        <dbReference type="EMBL" id="GIY68701.1"/>
    </source>
</evidence>
<reference evidence="1 2" key="1">
    <citation type="submission" date="2021-06" db="EMBL/GenBank/DDBJ databases">
        <title>Caerostris extrusa draft genome.</title>
        <authorList>
            <person name="Kono N."/>
            <person name="Arakawa K."/>
        </authorList>
    </citation>
    <scope>NUCLEOTIDE SEQUENCE [LARGE SCALE GENOMIC DNA]</scope>
</reference>
<evidence type="ECO:0000313" key="2">
    <source>
        <dbReference type="Proteomes" id="UP001054945"/>
    </source>
</evidence>
<feature type="non-terminal residue" evidence="1">
    <location>
        <position position="1"/>
    </location>
</feature>
<sequence>DFRSAAGEKIDENFRSLKSWAGHGRFLLVL</sequence>
<gene>
    <name evidence="1" type="ORF">CEXT_35011</name>
</gene>
<dbReference type="EMBL" id="BPLR01014426">
    <property type="protein sequence ID" value="GIY68701.1"/>
    <property type="molecule type" value="Genomic_DNA"/>
</dbReference>
<protein>
    <submittedName>
        <fullName evidence="1">Uncharacterized protein</fullName>
    </submittedName>
</protein>
<dbReference type="AlphaFoldDB" id="A0AAV4VFN4"/>
<proteinExistence type="predicted"/>
<name>A0AAV4VFN4_CAEEX</name>
<keyword evidence="2" id="KW-1185">Reference proteome</keyword>
<dbReference type="Proteomes" id="UP001054945">
    <property type="component" value="Unassembled WGS sequence"/>
</dbReference>
<comment type="caution">
    <text evidence="1">The sequence shown here is derived from an EMBL/GenBank/DDBJ whole genome shotgun (WGS) entry which is preliminary data.</text>
</comment>
<accession>A0AAV4VFN4</accession>